<gene>
    <name evidence="4" type="ORF">KDL01_37355</name>
</gene>
<dbReference type="EMBL" id="JAGSOG010000360">
    <property type="protein sequence ID" value="MBR7838996.1"/>
    <property type="molecule type" value="Genomic_DNA"/>
</dbReference>
<dbReference type="InterPro" id="IPR013762">
    <property type="entry name" value="Integrase-like_cat_sf"/>
</dbReference>
<feature type="domain" description="Tyr recombinase" evidence="3">
    <location>
        <begin position="79"/>
        <end position="255"/>
    </location>
</feature>
<dbReference type="InterPro" id="IPR010998">
    <property type="entry name" value="Integrase_recombinase_N"/>
</dbReference>
<evidence type="ECO:0000313" key="5">
    <source>
        <dbReference type="Proteomes" id="UP000675781"/>
    </source>
</evidence>
<evidence type="ECO:0000259" key="3">
    <source>
        <dbReference type="PROSITE" id="PS51898"/>
    </source>
</evidence>
<comment type="caution">
    <text evidence="4">The sequence shown here is derived from an EMBL/GenBank/DDBJ whole genome shotgun (WGS) entry which is preliminary data.</text>
</comment>
<keyword evidence="1" id="KW-0238">DNA-binding</keyword>
<sequence>MQEMFNRLAKGSKPRAPLAPSTLERIRVTLRVALNAAIRDGLIEHNPARHLELPRPRKPRAVIWTEYEVERWNRTGKRPSVAVWTSAQTAQFLHSSREHRLYAAFHLVALRRFRRAETAGLRWCDIDLDNGVLMITHTIQRINGRLMHCPPKTRSSQRMVVLDRGTIRELRQHRARQQAETTQLGCVPSGYVFTNRRGQPLNPDYLYREFIKATADAGMPPIRLHDLRHGAASLALAAGNELKASRTNSGTPALS</sequence>
<reference evidence="4" key="1">
    <citation type="submission" date="2021-04" db="EMBL/GenBank/DDBJ databases">
        <title>Genome based classification of Actinospica acidithermotolerans sp. nov., an actinobacterium isolated from an Indonesian hot spring.</title>
        <authorList>
            <person name="Kusuma A.B."/>
            <person name="Putra K.E."/>
            <person name="Nafisah S."/>
            <person name="Loh J."/>
            <person name="Nouioui I."/>
            <person name="Goodfellow M."/>
        </authorList>
    </citation>
    <scope>NUCLEOTIDE SEQUENCE</scope>
    <source>
        <strain evidence="4">CSCA 57</strain>
    </source>
</reference>
<keyword evidence="5" id="KW-1185">Reference proteome</keyword>
<evidence type="ECO:0000256" key="2">
    <source>
        <dbReference type="ARBA" id="ARBA00023172"/>
    </source>
</evidence>
<dbReference type="InterPro" id="IPR011010">
    <property type="entry name" value="DNA_brk_join_enz"/>
</dbReference>
<name>A0A941EXE5_9ACTN</name>
<proteinExistence type="predicted"/>
<accession>A0A941EXE5</accession>
<dbReference type="Gene3D" id="1.10.150.130">
    <property type="match status" value="1"/>
</dbReference>
<dbReference type="Proteomes" id="UP000675781">
    <property type="component" value="Unassembled WGS sequence"/>
</dbReference>
<dbReference type="PANTHER" id="PTHR30349">
    <property type="entry name" value="PHAGE INTEGRASE-RELATED"/>
    <property type="match status" value="1"/>
</dbReference>
<dbReference type="GO" id="GO:0003677">
    <property type="term" value="F:DNA binding"/>
    <property type="evidence" value="ECO:0007669"/>
    <property type="project" value="UniProtKB-KW"/>
</dbReference>
<dbReference type="SUPFAM" id="SSF56349">
    <property type="entry name" value="DNA breaking-rejoining enzymes"/>
    <property type="match status" value="1"/>
</dbReference>
<dbReference type="GO" id="GO:0006310">
    <property type="term" value="P:DNA recombination"/>
    <property type="evidence" value="ECO:0007669"/>
    <property type="project" value="UniProtKB-KW"/>
</dbReference>
<dbReference type="PROSITE" id="PS51898">
    <property type="entry name" value="TYR_RECOMBINASE"/>
    <property type="match status" value="1"/>
</dbReference>
<evidence type="ECO:0000313" key="4">
    <source>
        <dbReference type="EMBL" id="MBR7838996.1"/>
    </source>
</evidence>
<dbReference type="Pfam" id="PF00589">
    <property type="entry name" value="Phage_integrase"/>
    <property type="match status" value="1"/>
</dbReference>
<protein>
    <submittedName>
        <fullName evidence="4">Tyrosine-type recombinase/integrase</fullName>
    </submittedName>
</protein>
<dbReference type="Gene3D" id="1.10.443.10">
    <property type="entry name" value="Intergrase catalytic core"/>
    <property type="match status" value="1"/>
</dbReference>
<dbReference type="InterPro" id="IPR050090">
    <property type="entry name" value="Tyrosine_recombinase_XerCD"/>
</dbReference>
<dbReference type="AlphaFoldDB" id="A0A941EXE5"/>
<dbReference type="PANTHER" id="PTHR30349:SF91">
    <property type="entry name" value="INTA PROTEIN"/>
    <property type="match status" value="1"/>
</dbReference>
<dbReference type="GO" id="GO:0015074">
    <property type="term" value="P:DNA integration"/>
    <property type="evidence" value="ECO:0007669"/>
    <property type="project" value="InterPro"/>
</dbReference>
<keyword evidence="2" id="KW-0233">DNA recombination</keyword>
<dbReference type="InterPro" id="IPR002104">
    <property type="entry name" value="Integrase_catalytic"/>
</dbReference>
<evidence type="ECO:0000256" key="1">
    <source>
        <dbReference type="ARBA" id="ARBA00023125"/>
    </source>
</evidence>
<organism evidence="4 5">
    <name type="scientific">Actinospica durhamensis</name>
    <dbReference type="NCBI Taxonomy" id="1508375"/>
    <lineage>
        <taxon>Bacteria</taxon>
        <taxon>Bacillati</taxon>
        <taxon>Actinomycetota</taxon>
        <taxon>Actinomycetes</taxon>
        <taxon>Catenulisporales</taxon>
        <taxon>Actinospicaceae</taxon>
        <taxon>Actinospica</taxon>
    </lineage>
</organism>